<gene>
    <name evidence="2" type="ORF">EWM57_13680</name>
</gene>
<dbReference type="Pfam" id="PF18962">
    <property type="entry name" value="Por_Secre_tail"/>
    <property type="match status" value="1"/>
</dbReference>
<comment type="caution">
    <text evidence="2">The sequence shown here is derived from an EMBL/GenBank/DDBJ whole genome shotgun (WGS) entry which is preliminary data.</text>
</comment>
<proteinExistence type="predicted"/>
<feature type="domain" description="Secretion system C-terminal sorting" evidence="1">
    <location>
        <begin position="133"/>
        <end position="210"/>
    </location>
</feature>
<dbReference type="InterPro" id="IPR026444">
    <property type="entry name" value="Secre_tail"/>
</dbReference>
<feature type="non-terminal residue" evidence="2">
    <location>
        <position position="1"/>
    </location>
</feature>
<accession>A0A4Q5LB70</accession>
<evidence type="ECO:0000313" key="3">
    <source>
        <dbReference type="Proteomes" id="UP000294155"/>
    </source>
</evidence>
<evidence type="ECO:0000313" key="2">
    <source>
        <dbReference type="EMBL" id="RYU78451.1"/>
    </source>
</evidence>
<evidence type="ECO:0000259" key="1">
    <source>
        <dbReference type="Pfam" id="PF18962"/>
    </source>
</evidence>
<dbReference type="RefSeq" id="WP_129921720.1">
    <property type="nucleotide sequence ID" value="NZ_SEWE01000029.1"/>
</dbReference>
<keyword evidence="3" id="KW-1185">Reference proteome</keyword>
<protein>
    <submittedName>
        <fullName evidence="2">T9SS type A sorting domain-containing protein</fullName>
    </submittedName>
</protein>
<organism evidence="2 3">
    <name type="scientific">Hymenobacter persicinus</name>
    <dbReference type="NCBI Taxonomy" id="2025506"/>
    <lineage>
        <taxon>Bacteria</taxon>
        <taxon>Pseudomonadati</taxon>
        <taxon>Bacteroidota</taxon>
        <taxon>Cytophagia</taxon>
        <taxon>Cytophagales</taxon>
        <taxon>Hymenobacteraceae</taxon>
        <taxon>Hymenobacter</taxon>
    </lineage>
</organism>
<dbReference type="AlphaFoldDB" id="A0A4Q5LB70"/>
<name>A0A4Q5LB70_9BACT</name>
<reference evidence="2 3" key="1">
    <citation type="submission" date="2019-02" db="EMBL/GenBank/DDBJ databases">
        <title>Bacterial novel species isolated from soil.</title>
        <authorList>
            <person name="Jung H.-Y."/>
        </authorList>
    </citation>
    <scope>NUCLEOTIDE SEQUENCE [LARGE SCALE GENOMIC DNA]</scope>
    <source>
        <strain evidence="2 3">1-3-3-3</strain>
    </source>
</reference>
<dbReference type="OrthoDB" id="886584at2"/>
<dbReference type="NCBIfam" id="TIGR04183">
    <property type="entry name" value="Por_Secre_tail"/>
    <property type="match status" value="1"/>
</dbReference>
<dbReference type="Proteomes" id="UP000294155">
    <property type="component" value="Unassembled WGS sequence"/>
</dbReference>
<dbReference type="EMBL" id="SEWE01000029">
    <property type="protein sequence ID" value="RYU78451.1"/>
    <property type="molecule type" value="Genomic_DNA"/>
</dbReference>
<sequence length="211" mass="21932">YFEDGATDGVDDHYDAAKLSNTTGLNLSSLAAGTSLAVNGLPVRNATTSVPLAVGVPTTGTYTLSAEALLNLGTTEVYLLDAVTGQQVNLQQQRSYSFSASNAALLTNRFTLRFGPLRPTSTKNGLTAASVSLYPNPAHRSFTVLVPAVSGVSQARLTLVNVLGQTVRTSLLALPAAGAQTTMDVQDVPLGVYLLHIQAGATTITKKVVVN</sequence>